<evidence type="ECO:0000256" key="5">
    <source>
        <dbReference type="ARBA" id="ARBA00023125"/>
    </source>
</evidence>
<accession>A0A9D0Z8R8</accession>
<dbReference type="PROSITE" id="PS51755">
    <property type="entry name" value="OMPR_PHOB"/>
    <property type="match status" value="1"/>
</dbReference>
<evidence type="ECO:0000256" key="3">
    <source>
        <dbReference type="ARBA" id="ARBA00023012"/>
    </source>
</evidence>
<dbReference type="GO" id="GO:0000156">
    <property type="term" value="F:phosphorelay response regulator activity"/>
    <property type="evidence" value="ECO:0007669"/>
    <property type="project" value="TreeGrafter"/>
</dbReference>
<evidence type="ECO:0000256" key="7">
    <source>
        <dbReference type="ARBA" id="ARBA00024867"/>
    </source>
</evidence>
<feature type="domain" description="Response regulatory" evidence="10">
    <location>
        <begin position="3"/>
        <end position="119"/>
    </location>
</feature>
<evidence type="ECO:0000256" key="1">
    <source>
        <dbReference type="ARBA" id="ARBA00018672"/>
    </source>
</evidence>
<gene>
    <name evidence="12" type="ORF">IAB73_00315</name>
</gene>
<keyword evidence="2 8" id="KW-0597">Phosphoprotein</keyword>
<dbReference type="InterPro" id="IPR001867">
    <property type="entry name" value="OmpR/PhoB-type_DNA-bd"/>
</dbReference>
<evidence type="ECO:0000259" key="10">
    <source>
        <dbReference type="PROSITE" id="PS50110"/>
    </source>
</evidence>
<evidence type="ECO:0000256" key="2">
    <source>
        <dbReference type="ARBA" id="ARBA00022553"/>
    </source>
</evidence>
<keyword evidence="6" id="KW-0804">Transcription</keyword>
<dbReference type="Proteomes" id="UP000886887">
    <property type="component" value="Unassembled WGS sequence"/>
</dbReference>
<dbReference type="Pfam" id="PF00072">
    <property type="entry name" value="Response_reg"/>
    <property type="match status" value="1"/>
</dbReference>
<feature type="domain" description="OmpR/PhoB-type" evidence="11">
    <location>
        <begin position="128"/>
        <end position="224"/>
    </location>
</feature>
<dbReference type="PANTHER" id="PTHR48111:SF1">
    <property type="entry name" value="TWO-COMPONENT RESPONSE REGULATOR ORR33"/>
    <property type="match status" value="1"/>
</dbReference>
<dbReference type="SMART" id="SM00862">
    <property type="entry name" value="Trans_reg_C"/>
    <property type="match status" value="1"/>
</dbReference>
<keyword evidence="5 9" id="KW-0238">DNA-binding</keyword>
<dbReference type="GO" id="GO:0000976">
    <property type="term" value="F:transcription cis-regulatory region binding"/>
    <property type="evidence" value="ECO:0007669"/>
    <property type="project" value="TreeGrafter"/>
</dbReference>
<sequence length="226" mass="24812">MPTVYCVEDDASIRELVLYALSAGGFDAHGFEDGASMREAMQRQTPDLLLLDIMLPDEDGLTILSGLRAGARTRKLPVILLTAKGSEYDKVKGLDAGADDYVTKPFGVMELLSRVRAVLRRAGVEERPACLELGMVRADTAAHTVLSDGQEVTLTHKEYELLLALMQNAGRVLSREQLMQRVWGYDFEGESRTVDVHVKTLRQKLGAGGAQIKTVRGAGYKMEEKA</sequence>
<reference evidence="12" key="2">
    <citation type="journal article" date="2021" name="PeerJ">
        <title>Extensive microbial diversity within the chicken gut microbiome revealed by metagenomics and culture.</title>
        <authorList>
            <person name="Gilroy R."/>
            <person name="Ravi A."/>
            <person name="Getino M."/>
            <person name="Pursley I."/>
            <person name="Horton D.L."/>
            <person name="Alikhan N.F."/>
            <person name="Baker D."/>
            <person name="Gharbi K."/>
            <person name="Hall N."/>
            <person name="Watson M."/>
            <person name="Adriaenssens E.M."/>
            <person name="Foster-Nyarko E."/>
            <person name="Jarju S."/>
            <person name="Secka A."/>
            <person name="Antonio M."/>
            <person name="Oren A."/>
            <person name="Chaudhuri R.R."/>
            <person name="La Ragione R."/>
            <person name="Hildebrand F."/>
            <person name="Pallen M.J."/>
        </authorList>
    </citation>
    <scope>NUCLEOTIDE SEQUENCE</scope>
    <source>
        <strain evidence="12">ChiSxjej2B14-6234</strain>
    </source>
</reference>
<dbReference type="GO" id="GO:0006355">
    <property type="term" value="P:regulation of DNA-templated transcription"/>
    <property type="evidence" value="ECO:0007669"/>
    <property type="project" value="InterPro"/>
</dbReference>
<dbReference type="PANTHER" id="PTHR48111">
    <property type="entry name" value="REGULATOR OF RPOS"/>
    <property type="match status" value="1"/>
</dbReference>
<proteinExistence type="predicted"/>
<evidence type="ECO:0000259" key="11">
    <source>
        <dbReference type="PROSITE" id="PS51755"/>
    </source>
</evidence>
<dbReference type="PROSITE" id="PS50110">
    <property type="entry name" value="RESPONSE_REGULATORY"/>
    <property type="match status" value="1"/>
</dbReference>
<dbReference type="GO" id="GO:0005829">
    <property type="term" value="C:cytosol"/>
    <property type="evidence" value="ECO:0007669"/>
    <property type="project" value="TreeGrafter"/>
</dbReference>
<evidence type="ECO:0000313" key="12">
    <source>
        <dbReference type="EMBL" id="HIQ70651.1"/>
    </source>
</evidence>
<dbReference type="FunFam" id="1.10.10.10:FF:000018">
    <property type="entry name" value="DNA-binding response regulator ResD"/>
    <property type="match status" value="1"/>
</dbReference>
<dbReference type="InterPro" id="IPR001789">
    <property type="entry name" value="Sig_transdc_resp-reg_receiver"/>
</dbReference>
<evidence type="ECO:0000313" key="13">
    <source>
        <dbReference type="Proteomes" id="UP000886887"/>
    </source>
</evidence>
<dbReference type="Gene3D" id="3.40.50.2300">
    <property type="match status" value="1"/>
</dbReference>
<keyword evidence="4" id="KW-0805">Transcription regulation</keyword>
<dbReference type="Pfam" id="PF00486">
    <property type="entry name" value="Trans_reg_C"/>
    <property type="match status" value="1"/>
</dbReference>
<dbReference type="CDD" id="cd00383">
    <property type="entry name" value="trans_reg_C"/>
    <property type="match status" value="1"/>
</dbReference>
<comment type="function">
    <text evidence="7">May play the central regulatory role in sporulation. It may be an element of the effector pathway responsible for the activation of sporulation genes in response to nutritional stress. Spo0A may act in concert with spo0H (a sigma factor) to control the expression of some genes that are critical to the sporulation process.</text>
</comment>
<dbReference type="GO" id="GO:0032993">
    <property type="term" value="C:protein-DNA complex"/>
    <property type="evidence" value="ECO:0007669"/>
    <property type="project" value="TreeGrafter"/>
</dbReference>
<evidence type="ECO:0000256" key="8">
    <source>
        <dbReference type="PROSITE-ProRule" id="PRU00169"/>
    </source>
</evidence>
<dbReference type="SMART" id="SM00448">
    <property type="entry name" value="REC"/>
    <property type="match status" value="1"/>
</dbReference>
<reference evidence="12" key="1">
    <citation type="submission" date="2020-10" db="EMBL/GenBank/DDBJ databases">
        <authorList>
            <person name="Gilroy R."/>
        </authorList>
    </citation>
    <scope>NUCLEOTIDE SEQUENCE</scope>
    <source>
        <strain evidence="12">ChiSxjej2B14-6234</strain>
    </source>
</reference>
<dbReference type="SUPFAM" id="SSF52172">
    <property type="entry name" value="CheY-like"/>
    <property type="match status" value="1"/>
</dbReference>
<dbReference type="InterPro" id="IPR039420">
    <property type="entry name" value="WalR-like"/>
</dbReference>
<feature type="modified residue" description="4-aspartylphosphate" evidence="8">
    <location>
        <position position="52"/>
    </location>
</feature>
<dbReference type="InterPro" id="IPR036388">
    <property type="entry name" value="WH-like_DNA-bd_sf"/>
</dbReference>
<dbReference type="InterPro" id="IPR016032">
    <property type="entry name" value="Sig_transdc_resp-reg_C-effctor"/>
</dbReference>
<evidence type="ECO:0000256" key="4">
    <source>
        <dbReference type="ARBA" id="ARBA00023015"/>
    </source>
</evidence>
<keyword evidence="3" id="KW-0902">Two-component regulatory system</keyword>
<dbReference type="InterPro" id="IPR011006">
    <property type="entry name" value="CheY-like_superfamily"/>
</dbReference>
<dbReference type="AlphaFoldDB" id="A0A9D0Z8R8"/>
<protein>
    <recommendedName>
        <fullName evidence="1">Stage 0 sporulation protein A homolog</fullName>
    </recommendedName>
</protein>
<dbReference type="Gene3D" id="6.10.250.690">
    <property type="match status" value="1"/>
</dbReference>
<dbReference type="EMBL" id="DVFJ01000001">
    <property type="protein sequence ID" value="HIQ70651.1"/>
    <property type="molecule type" value="Genomic_DNA"/>
</dbReference>
<evidence type="ECO:0000256" key="6">
    <source>
        <dbReference type="ARBA" id="ARBA00023163"/>
    </source>
</evidence>
<evidence type="ECO:0000256" key="9">
    <source>
        <dbReference type="PROSITE-ProRule" id="PRU01091"/>
    </source>
</evidence>
<dbReference type="SUPFAM" id="SSF46894">
    <property type="entry name" value="C-terminal effector domain of the bipartite response regulators"/>
    <property type="match status" value="1"/>
</dbReference>
<feature type="DNA-binding region" description="OmpR/PhoB-type" evidence="9">
    <location>
        <begin position="128"/>
        <end position="224"/>
    </location>
</feature>
<comment type="caution">
    <text evidence="12">The sequence shown here is derived from an EMBL/GenBank/DDBJ whole genome shotgun (WGS) entry which is preliminary data.</text>
</comment>
<organism evidence="12 13">
    <name type="scientific">Candidatus Onthenecus intestinigallinarum</name>
    <dbReference type="NCBI Taxonomy" id="2840875"/>
    <lineage>
        <taxon>Bacteria</taxon>
        <taxon>Bacillati</taxon>
        <taxon>Bacillota</taxon>
        <taxon>Clostridia</taxon>
        <taxon>Eubacteriales</taxon>
        <taxon>Candidatus Onthenecus</taxon>
    </lineage>
</organism>
<name>A0A9D0Z8R8_9FIRM</name>
<dbReference type="Gene3D" id="1.10.10.10">
    <property type="entry name" value="Winged helix-like DNA-binding domain superfamily/Winged helix DNA-binding domain"/>
    <property type="match status" value="1"/>
</dbReference>